<dbReference type="EMBL" id="MLHK01000061">
    <property type="protein sequence ID" value="OOF43941.1"/>
    <property type="molecule type" value="Genomic_DNA"/>
</dbReference>
<organism evidence="2 3">
    <name type="scientific">Rodentibacter trehalosifermentans</name>
    <dbReference type="NCBI Taxonomy" id="1908263"/>
    <lineage>
        <taxon>Bacteria</taxon>
        <taxon>Pseudomonadati</taxon>
        <taxon>Pseudomonadota</taxon>
        <taxon>Gammaproteobacteria</taxon>
        <taxon>Pasteurellales</taxon>
        <taxon>Pasteurellaceae</taxon>
        <taxon>Rodentibacter</taxon>
    </lineage>
</organism>
<sequence length="80" mass="8787">MSDKSSVVQNAFKAGSGATPGELHILIIGLIFVSVFLVLAYIWVNAFKDLREGNMKMSTFGGLIVRGVLFLCIMGYFLLR</sequence>
<comment type="caution">
    <text evidence="2">The sequence shown here is derived from an EMBL/GenBank/DDBJ whole genome shotgun (WGS) entry which is preliminary data.</text>
</comment>
<proteinExistence type="predicted"/>
<evidence type="ECO:0000256" key="1">
    <source>
        <dbReference type="SAM" id="Phobius"/>
    </source>
</evidence>
<name>A0A1V3IP94_9PAST</name>
<feature type="transmembrane region" description="Helical" evidence="1">
    <location>
        <begin position="59"/>
        <end position="79"/>
    </location>
</feature>
<dbReference type="Pfam" id="PF11660">
    <property type="entry name" value="DUF3262"/>
    <property type="match status" value="1"/>
</dbReference>
<gene>
    <name evidence="2" type="ORF">BKK51_10400</name>
</gene>
<dbReference type="InterPro" id="IPR021676">
    <property type="entry name" value="DUF3262"/>
</dbReference>
<dbReference type="Proteomes" id="UP000188728">
    <property type="component" value="Unassembled WGS sequence"/>
</dbReference>
<dbReference type="GeneID" id="85657513"/>
<accession>A0A1V3IP94</accession>
<feature type="transmembrane region" description="Helical" evidence="1">
    <location>
        <begin position="23"/>
        <end position="47"/>
    </location>
</feature>
<evidence type="ECO:0000313" key="2">
    <source>
        <dbReference type="EMBL" id="OOF43941.1"/>
    </source>
</evidence>
<keyword evidence="1" id="KW-0812">Transmembrane</keyword>
<keyword evidence="1" id="KW-0472">Membrane</keyword>
<keyword evidence="1" id="KW-1133">Transmembrane helix</keyword>
<dbReference type="NCBIfam" id="TIGR03758">
    <property type="entry name" value="conj_TIGR03758"/>
    <property type="match status" value="1"/>
</dbReference>
<dbReference type="RefSeq" id="WP_077474526.1">
    <property type="nucleotide sequence ID" value="NZ_MLHK01000061.1"/>
</dbReference>
<dbReference type="AlphaFoldDB" id="A0A1V3IP94"/>
<reference evidence="2 3" key="1">
    <citation type="submission" date="2016-10" db="EMBL/GenBank/DDBJ databases">
        <title>Rodentibacter gen. nov. and new species.</title>
        <authorList>
            <person name="Christensen H."/>
        </authorList>
    </citation>
    <scope>NUCLEOTIDE SEQUENCE [LARGE SCALE GENOMIC DNA]</scope>
    <source>
        <strain evidence="2 3">H1983213011</strain>
    </source>
</reference>
<protein>
    <submittedName>
        <fullName evidence="2">Integrating conjugative element protein</fullName>
    </submittedName>
</protein>
<evidence type="ECO:0000313" key="3">
    <source>
        <dbReference type="Proteomes" id="UP000188728"/>
    </source>
</evidence>